<dbReference type="GO" id="GO:0010411">
    <property type="term" value="P:xyloglucan metabolic process"/>
    <property type="evidence" value="ECO:0007669"/>
    <property type="project" value="TreeGrafter"/>
</dbReference>
<dbReference type="InterPro" id="IPR052025">
    <property type="entry name" value="Xyloglucanase_GH74"/>
</dbReference>
<keyword evidence="2" id="KW-1185">Reference proteome</keyword>
<sequence>MGTIVFAGTAVTRPGSVGTLYRAQGSGSFAPVAGIPLDTGVQAITPHPAKPGVIYASTHCGLFESTDNGASFRKLPVPSAEGEQFWSVAIHPNDPETMLAGCGPIGVYKTTDGGASWRRVGSSGPMAERMDMTEGKFFKHSRIMALAYDPADPAMVYGAVETSGFIVSEDGGETWTNRSEGLVALVDADPALKSQINVPDDYEGILDAHCVRVSPDRPGTCFYACRMGLFSTPDAGRTWRNHDIRRFAEFSYTRDMRIAAQDPQTMYLALSIASRSDSGALYRSDDLGESLYRCDQPVTAVSTIMGMGAGATDSAKVVYVTRGGQVHFSDDGAKGWQAGQLPPEAGDAYCAAIV</sequence>
<dbReference type="RefSeq" id="WP_185663553.1">
    <property type="nucleotide sequence ID" value="NZ_JACLAW010000004.1"/>
</dbReference>
<dbReference type="SUPFAM" id="SSF110296">
    <property type="entry name" value="Oligoxyloglucan reducing end-specific cellobiohydrolase"/>
    <property type="match status" value="1"/>
</dbReference>
<evidence type="ECO:0008006" key="3">
    <source>
        <dbReference type="Google" id="ProtNLM"/>
    </source>
</evidence>
<organism evidence="1 2">
    <name type="scientific">Novosphingobium flavum</name>
    <dbReference type="NCBI Taxonomy" id="1778672"/>
    <lineage>
        <taxon>Bacteria</taxon>
        <taxon>Pseudomonadati</taxon>
        <taxon>Pseudomonadota</taxon>
        <taxon>Alphaproteobacteria</taxon>
        <taxon>Sphingomonadales</taxon>
        <taxon>Sphingomonadaceae</taxon>
        <taxon>Novosphingobium</taxon>
    </lineage>
</organism>
<gene>
    <name evidence="1" type="ORF">H7F51_07195</name>
</gene>
<accession>A0A7X1FQU9</accession>
<evidence type="ECO:0000313" key="2">
    <source>
        <dbReference type="Proteomes" id="UP000566813"/>
    </source>
</evidence>
<dbReference type="PANTHER" id="PTHR43739:SF5">
    <property type="entry name" value="EXO-ALPHA-SIALIDASE"/>
    <property type="match status" value="1"/>
</dbReference>
<name>A0A7X1FQU9_9SPHN</name>
<comment type="caution">
    <text evidence="1">The sequence shown here is derived from an EMBL/GenBank/DDBJ whole genome shotgun (WGS) entry which is preliminary data.</text>
</comment>
<proteinExistence type="predicted"/>
<dbReference type="Gene3D" id="2.130.10.10">
    <property type="entry name" value="YVTN repeat-like/Quinoprotein amine dehydrogenase"/>
    <property type="match status" value="1"/>
</dbReference>
<dbReference type="Proteomes" id="UP000566813">
    <property type="component" value="Unassembled WGS sequence"/>
</dbReference>
<dbReference type="CDD" id="cd15482">
    <property type="entry name" value="Sialidase_non-viral"/>
    <property type="match status" value="1"/>
</dbReference>
<dbReference type="EMBL" id="JACLAW010000004">
    <property type="protein sequence ID" value="MBC2665300.1"/>
    <property type="molecule type" value="Genomic_DNA"/>
</dbReference>
<dbReference type="AlphaFoldDB" id="A0A7X1FQU9"/>
<dbReference type="InterPro" id="IPR015943">
    <property type="entry name" value="WD40/YVTN_repeat-like_dom_sf"/>
</dbReference>
<dbReference type="PANTHER" id="PTHR43739">
    <property type="entry name" value="XYLOGLUCANASE (EUROFUNG)"/>
    <property type="match status" value="1"/>
</dbReference>
<evidence type="ECO:0000313" key="1">
    <source>
        <dbReference type="EMBL" id="MBC2665300.1"/>
    </source>
</evidence>
<reference evidence="1 2" key="1">
    <citation type="submission" date="2020-08" db="EMBL/GenBank/DDBJ databases">
        <title>The genome sequence of type strain Novosphingobium flavum NBRC 111647.</title>
        <authorList>
            <person name="Liu Y."/>
        </authorList>
    </citation>
    <scope>NUCLEOTIDE SEQUENCE [LARGE SCALE GENOMIC DNA]</scope>
    <source>
        <strain evidence="1 2">NBRC 111647</strain>
    </source>
</reference>
<protein>
    <recommendedName>
        <fullName evidence="3">Sortilin N-terminal domain-containing protein</fullName>
    </recommendedName>
</protein>